<evidence type="ECO:0000256" key="1">
    <source>
        <dbReference type="ARBA" id="ARBA00004141"/>
    </source>
</evidence>
<evidence type="ECO:0000256" key="5">
    <source>
        <dbReference type="ARBA" id="ARBA00022967"/>
    </source>
</evidence>
<feature type="domain" description="Heme-copper oxidase subunit III family profile" evidence="12">
    <location>
        <begin position="4"/>
        <end position="292"/>
    </location>
</feature>
<feature type="transmembrane region" description="Helical" evidence="11">
    <location>
        <begin position="114"/>
        <end position="132"/>
    </location>
</feature>
<proteinExistence type="inferred from homology"/>
<evidence type="ECO:0000256" key="10">
    <source>
        <dbReference type="RuleBase" id="RU003376"/>
    </source>
</evidence>
<dbReference type="EMBL" id="MKEK01000001">
    <property type="protein sequence ID" value="OEY68221.1"/>
    <property type="molecule type" value="Genomic_DNA"/>
</dbReference>
<gene>
    <name evidence="13" type="ORF">BI198_00550</name>
</gene>
<evidence type="ECO:0000256" key="8">
    <source>
        <dbReference type="ARBA" id="ARBA00031400"/>
    </source>
</evidence>
<evidence type="ECO:0000256" key="6">
    <source>
        <dbReference type="ARBA" id="ARBA00022989"/>
    </source>
</evidence>
<evidence type="ECO:0000256" key="2">
    <source>
        <dbReference type="ARBA" id="ARBA00010581"/>
    </source>
</evidence>
<dbReference type="CDD" id="cd01665">
    <property type="entry name" value="Cyt_c_Oxidase_III"/>
    <property type="match status" value="1"/>
</dbReference>
<organism evidence="13 14">
    <name type="scientific">Rheinheimera salexigens</name>
    <dbReference type="NCBI Taxonomy" id="1628148"/>
    <lineage>
        <taxon>Bacteria</taxon>
        <taxon>Pseudomonadati</taxon>
        <taxon>Pseudomonadota</taxon>
        <taxon>Gammaproteobacteria</taxon>
        <taxon>Chromatiales</taxon>
        <taxon>Chromatiaceae</taxon>
        <taxon>Rheinheimera</taxon>
    </lineage>
</organism>
<evidence type="ECO:0000256" key="9">
    <source>
        <dbReference type="ARBA" id="ARBA00031625"/>
    </source>
</evidence>
<dbReference type="PANTHER" id="PTHR11403">
    <property type="entry name" value="CYTOCHROME C OXIDASE SUBUNIT III"/>
    <property type="match status" value="1"/>
</dbReference>
<protein>
    <recommendedName>
        <fullName evidence="3">cytochrome-c oxidase</fullName>
        <ecNumber evidence="3">7.1.1.9</ecNumber>
    </recommendedName>
    <alternativeName>
        <fullName evidence="8">Cytochrome aa3 subunit 3</fullName>
    </alternativeName>
    <alternativeName>
        <fullName evidence="9">Cytochrome c oxidase polypeptide III</fullName>
    </alternativeName>
</protein>
<feature type="transmembrane region" description="Helical" evidence="11">
    <location>
        <begin position="188"/>
        <end position="208"/>
    </location>
</feature>
<dbReference type="Proteomes" id="UP000242258">
    <property type="component" value="Unassembled WGS sequence"/>
</dbReference>
<accession>A0A1E7Q264</accession>
<evidence type="ECO:0000256" key="3">
    <source>
        <dbReference type="ARBA" id="ARBA00012949"/>
    </source>
</evidence>
<dbReference type="STRING" id="1628148.BI198_00550"/>
<keyword evidence="5" id="KW-1278">Translocase</keyword>
<dbReference type="InterPro" id="IPR033945">
    <property type="entry name" value="Cyt_c_oxase_su3_dom"/>
</dbReference>
<dbReference type="Gene3D" id="1.10.287.70">
    <property type="match status" value="1"/>
</dbReference>
<dbReference type="FunFam" id="1.20.120.80:FF:000003">
    <property type="entry name" value="Cytochrome c oxidase subunit 3"/>
    <property type="match status" value="1"/>
</dbReference>
<evidence type="ECO:0000313" key="13">
    <source>
        <dbReference type="EMBL" id="OEY68221.1"/>
    </source>
</evidence>
<dbReference type="InterPro" id="IPR000298">
    <property type="entry name" value="Cyt_c_oxidase-like_su3"/>
</dbReference>
<comment type="similarity">
    <text evidence="2 10">Belongs to the cytochrome c oxidase subunit 3 family.</text>
</comment>
<feature type="transmembrane region" description="Helical" evidence="11">
    <location>
        <begin position="273"/>
        <end position="291"/>
    </location>
</feature>
<comment type="caution">
    <text evidence="13">The sequence shown here is derived from an EMBL/GenBank/DDBJ whole genome shotgun (WGS) entry which is preliminary data.</text>
</comment>
<evidence type="ECO:0000256" key="4">
    <source>
        <dbReference type="ARBA" id="ARBA00022692"/>
    </source>
</evidence>
<dbReference type="GO" id="GO:0004129">
    <property type="term" value="F:cytochrome-c oxidase activity"/>
    <property type="evidence" value="ECO:0007669"/>
    <property type="project" value="UniProtKB-EC"/>
</dbReference>
<dbReference type="GO" id="GO:0005886">
    <property type="term" value="C:plasma membrane"/>
    <property type="evidence" value="ECO:0007669"/>
    <property type="project" value="UniProtKB-SubCell"/>
</dbReference>
<reference evidence="14" key="1">
    <citation type="submission" date="2016-09" db="EMBL/GenBank/DDBJ databases">
        <authorList>
            <person name="Wan X."/>
            <person name="Hou S."/>
        </authorList>
    </citation>
    <scope>NUCLEOTIDE SEQUENCE [LARGE SCALE GENOMIC DNA]</scope>
    <source>
        <strain evidence="14">KH87</strain>
    </source>
</reference>
<keyword evidence="6 11" id="KW-1133">Transmembrane helix</keyword>
<dbReference type="EC" id="7.1.1.9" evidence="3"/>
<evidence type="ECO:0000259" key="12">
    <source>
        <dbReference type="PROSITE" id="PS50253"/>
    </source>
</evidence>
<keyword evidence="7 11" id="KW-0472">Membrane</keyword>
<name>A0A1E7Q264_9GAMM</name>
<feature type="transmembrane region" description="Helical" evidence="11">
    <location>
        <begin position="16"/>
        <end position="35"/>
    </location>
</feature>
<feature type="transmembrane region" description="Helical" evidence="11">
    <location>
        <begin position="228"/>
        <end position="253"/>
    </location>
</feature>
<evidence type="ECO:0000256" key="7">
    <source>
        <dbReference type="ARBA" id="ARBA00023136"/>
    </source>
</evidence>
<dbReference type="InterPro" id="IPR013833">
    <property type="entry name" value="Cyt_c_oxidase_su3_a-hlx"/>
</dbReference>
<dbReference type="Pfam" id="PF00510">
    <property type="entry name" value="COX3"/>
    <property type="match status" value="1"/>
</dbReference>
<keyword evidence="14" id="KW-1185">Reference proteome</keyword>
<feature type="transmembrane region" description="Helical" evidence="11">
    <location>
        <begin position="85"/>
        <end position="107"/>
    </location>
</feature>
<sequence>MSNSYEKYYVPAQSPWPIVGAVALFLIAVGAGNYINDITYQRTGFGGYLLFAGIVTLIIMLFGWFRNVIDESMSGLYSQQMSRSFRLGMSWFIMSEVMFFMAFFGALFYGRMIALNWLGGGGNNASTFAVLWPEFQASWPLLKTPGGTETQAMPATGLPMINTALLLISSVTLHFAHTAIEQNKRGQLKLMLLFTLILGFSFLSLQVYEYVHAYRDLGLTLASGFYGSTFFMLTGFHGVHVTLGAIILFFIFLRVLKGHFTPENHFGFQAAAWYWHFVDVVWLCLYVFVYVL</sequence>
<feature type="transmembrane region" description="Helical" evidence="11">
    <location>
        <begin position="47"/>
        <end position="65"/>
    </location>
</feature>
<dbReference type="InterPro" id="IPR024791">
    <property type="entry name" value="Cyt_c/ubiquinol_Oxase_su3"/>
</dbReference>
<dbReference type="OrthoDB" id="9810850at2"/>
<dbReference type="GO" id="GO:0019646">
    <property type="term" value="P:aerobic electron transport chain"/>
    <property type="evidence" value="ECO:0007669"/>
    <property type="project" value="InterPro"/>
</dbReference>
<evidence type="ECO:0000313" key="14">
    <source>
        <dbReference type="Proteomes" id="UP000242258"/>
    </source>
</evidence>
<dbReference type="PANTHER" id="PTHR11403:SF7">
    <property type="entry name" value="CYTOCHROME C OXIDASE SUBUNIT 3"/>
    <property type="match status" value="1"/>
</dbReference>
<dbReference type="SUPFAM" id="SSF81452">
    <property type="entry name" value="Cytochrome c oxidase subunit III-like"/>
    <property type="match status" value="1"/>
</dbReference>
<feature type="transmembrane region" description="Helical" evidence="11">
    <location>
        <begin position="152"/>
        <end position="176"/>
    </location>
</feature>
<evidence type="ECO:0000256" key="11">
    <source>
        <dbReference type="SAM" id="Phobius"/>
    </source>
</evidence>
<dbReference type="InterPro" id="IPR035973">
    <property type="entry name" value="Cyt_c_oxidase_su3-like_sf"/>
</dbReference>
<comment type="subcellular location">
    <subcellularLocation>
        <location evidence="10">Cell membrane</location>
        <topology evidence="10">Multi-pass membrane protein</topology>
    </subcellularLocation>
    <subcellularLocation>
        <location evidence="1">Membrane</location>
        <topology evidence="1">Multi-pass membrane protein</topology>
    </subcellularLocation>
</comment>
<dbReference type="PROSITE" id="PS50253">
    <property type="entry name" value="COX3"/>
    <property type="match status" value="1"/>
</dbReference>
<keyword evidence="4 10" id="KW-0812">Transmembrane</keyword>
<dbReference type="Gene3D" id="1.20.120.80">
    <property type="entry name" value="Cytochrome c oxidase, subunit III, four-helix bundle"/>
    <property type="match status" value="1"/>
</dbReference>
<dbReference type="RefSeq" id="WP_070047788.1">
    <property type="nucleotide sequence ID" value="NZ_CBCSDO010000011.1"/>
</dbReference>
<dbReference type="AlphaFoldDB" id="A0A1E7Q264"/>